<dbReference type="InterPro" id="IPR037401">
    <property type="entry name" value="SnoaL-like"/>
</dbReference>
<evidence type="ECO:0000256" key="1">
    <source>
        <dbReference type="SAM" id="SignalP"/>
    </source>
</evidence>
<dbReference type="InterPro" id="IPR032710">
    <property type="entry name" value="NTF2-like_dom_sf"/>
</dbReference>
<reference evidence="3 4" key="1">
    <citation type="journal article" date="2018" name="Nat. Biotechnol.">
        <title>A standardized bacterial taxonomy based on genome phylogeny substantially revises the tree of life.</title>
        <authorList>
            <person name="Parks D.H."/>
            <person name="Chuvochina M."/>
            <person name="Waite D.W."/>
            <person name="Rinke C."/>
            <person name="Skarshewski A."/>
            <person name="Chaumeil P.A."/>
            <person name="Hugenholtz P."/>
        </authorList>
    </citation>
    <scope>NUCLEOTIDE SEQUENCE [LARGE SCALE GENOMIC DNA]</scope>
    <source>
        <strain evidence="3">UBA9359</strain>
    </source>
</reference>
<dbReference type="Gene3D" id="3.10.450.50">
    <property type="match status" value="1"/>
</dbReference>
<sequence length="174" mass="20059">MKKQLITLILCYLGCAGFSQTMPYQSNAKQAKTEISDVIDHWHQAAAEANFKNYFHLMTKDAVFIGTDATENWQIEEFKAYAKPHFEKGKAWDFTSVQRNIYLANTKGIAWFDELLDTHMGICRGSGVMQYIDGNWKIAHYVLSIEIPNENIEEITKIKKDFDTRILQALKTKN</sequence>
<evidence type="ECO:0000259" key="2">
    <source>
        <dbReference type="Pfam" id="PF13474"/>
    </source>
</evidence>
<protein>
    <recommendedName>
        <fullName evidence="2">SnoaL-like domain-containing protein</fullName>
    </recommendedName>
</protein>
<comment type="caution">
    <text evidence="3">The sequence shown here is derived from an EMBL/GenBank/DDBJ whole genome shotgun (WGS) entry which is preliminary data.</text>
</comment>
<keyword evidence="1" id="KW-0732">Signal</keyword>
<name>A0A3D5J2K9_9FLAO</name>
<dbReference type="Pfam" id="PF13474">
    <property type="entry name" value="SnoaL_3"/>
    <property type="match status" value="1"/>
</dbReference>
<dbReference type="Proteomes" id="UP000264330">
    <property type="component" value="Unassembled WGS sequence"/>
</dbReference>
<evidence type="ECO:0000313" key="3">
    <source>
        <dbReference type="EMBL" id="HCV82184.1"/>
    </source>
</evidence>
<dbReference type="EMBL" id="DPMF01000327">
    <property type="protein sequence ID" value="HCV82184.1"/>
    <property type="molecule type" value="Genomic_DNA"/>
</dbReference>
<feature type="signal peptide" evidence="1">
    <location>
        <begin position="1"/>
        <end position="21"/>
    </location>
</feature>
<dbReference type="AlphaFoldDB" id="A0A3D5J2K9"/>
<dbReference type="RefSeq" id="WP_013073927.1">
    <property type="nucleotide sequence ID" value="NZ_CAJXAW010000089.1"/>
</dbReference>
<organism evidence="3 4">
    <name type="scientific">Zunongwangia profunda</name>
    <dbReference type="NCBI Taxonomy" id="398743"/>
    <lineage>
        <taxon>Bacteria</taxon>
        <taxon>Pseudomonadati</taxon>
        <taxon>Bacteroidota</taxon>
        <taxon>Flavobacteriia</taxon>
        <taxon>Flavobacteriales</taxon>
        <taxon>Flavobacteriaceae</taxon>
        <taxon>Zunongwangia</taxon>
    </lineage>
</organism>
<proteinExistence type="predicted"/>
<feature type="domain" description="SnoaL-like" evidence="2">
    <location>
        <begin position="35"/>
        <end position="147"/>
    </location>
</feature>
<feature type="chain" id="PRO_5017810494" description="SnoaL-like domain-containing protein" evidence="1">
    <location>
        <begin position="22"/>
        <end position="174"/>
    </location>
</feature>
<accession>A0A3D5J2K9</accession>
<dbReference type="OMA" id="WKIKHYV"/>
<dbReference type="SUPFAM" id="SSF54427">
    <property type="entry name" value="NTF2-like"/>
    <property type="match status" value="1"/>
</dbReference>
<evidence type="ECO:0000313" key="4">
    <source>
        <dbReference type="Proteomes" id="UP000264330"/>
    </source>
</evidence>
<gene>
    <name evidence="3" type="ORF">DGQ38_14145</name>
</gene>